<name>A0A431VN91_9PROT</name>
<evidence type="ECO:0000313" key="6">
    <source>
        <dbReference type="Proteomes" id="UP000277007"/>
    </source>
</evidence>
<gene>
    <name evidence="5" type="ORF">EJ903_00125</name>
</gene>
<dbReference type="AlphaFoldDB" id="A0A431VN91"/>
<organism evidence="5 6">
    <name type="scientific">Azospirillum griseum</name>
    <dbReference type="NCBI Taxonomy" id="2496639"/>
    <lineage>
        <taxon>Bacteria</taxon>
        <taxon>Pseudomonadati</taxon>
        <taxon>Pseudomonadota</taxon>
        <taxon>Alphaproteobacteria</taxon>
        <taxon>Rhodospirillales</taxon>
        <taxon>Azospirillaceae</taxon>
        <taxon>Azospirillum</taxon>
    </lineage>
</organism>
<evidence type="ECO:0000256" key="3">
    <source>
        <dbReference type="ARBA" id="ARBA00023237"/>
    </source>
</evidence>
<dbReference type="InterPro" id="IPR037873">
    <property type="entry name" value="BamE-like"/>
</dbReference>
<dbReference type="Gene3D" id="3.30.1450.10">
    <property type="match status" value="1"/>
</dbReference>
<evidence type="ECO:0000256" key="1">
    <source>
        <dbReference type="ARBA" id="ARBA00022729"/>
    </source>
</evidence>
<protein>
    <submittedName>
        <fullName evidence="5">Outer membrane protein assembly factor BamE</fullName>
    </submittedName>
</protein>
<dbReference type="GO" id="GO:0043165">
    <property type="term" value="P:Gram-negative-bacterium-type cell outer membrane assembly"/>
    <property type="evidence" value="ECO:0007669"/>
    <property type="project" value="TreeGrafter"/>
</dbReference>
<dbReference type="GO" id="GO:0030674">
    <property type="term" value="F:protein-macromolecule adaptor activity"/>
    <property type="evidence" value="ECO:0007669"/>
    <property type="project" value="TreeGrafter"/>
</dbReference>
<reference evidence="5 6" key="1">
    <citation type="submission" date="2018-12" db="EMBL/GenBank/DDBJ databases">
        <authorList>
            <person name="Yang Y."/>
        </authorList>
    </citation>
    <scope>NUCLEOTIDE SEQUENCE [LARGE SCALE GENOMIC DNA]</scope>
    <source>
        <strain evidence="5 6">L-25-5w-1</strain>
    </source>
</reference>
<dbReference type="OrthoDB" id="7160681at2"/>
<feature type="domain" description="Outer membrane protein assembly factor BamE" evidence="4">
    <location>
        <begin position="52"/>
        <end position="127"/>
    </location>
</feature>
<dbReference type="InterPro" id="IPR007450">
    <property type="entry name" value="BamE_dom"/>
</dbReference>
<dbReference type="GO" id="GO:0051205">
    <property type="term" value="P:protein insertion into membrane"/>
    <property type="evidence" value="ECO:0007669"/>
    <property type="project" value="TreeGrafter"/>
</dbReference>
<dbReference type="Pfam" id="PF04355">
    <property type="entry name" value="BamE"/>
    <property type="match status" value="1"/>
</dbReference>
<proteinExistence type="predicted"/>
<dbReference type="PANTHER" id="PTHR37482">
    <property type="entry name" value="OUTER MEMBRANE PROTEIN ASSEMBLY FACTOR BAME"/>
    <property type="match status" value="1"/>
</dbReference>
<keyword evidence="1" id="KW-0732">Signal</keyword>
<dbReference type="PANTHER" id="PTHR37482:SF1">
    <property type="entry name" value="OUTER MEMBRANE PROTEIN ASSEMBLY FACTOR BAME"/>
    <property type="match status" value="1"/>
</dbReference>
<keyword evidence="2" id="KW-0472">Membrane</keyword>
<keyword evidence="3" id="KW-0998">Cell outer membrane</keyword>
<dbReference type="EMBL" id="RXMA01000001">
    <property type="protein sequence ID" value="RTR24232.1"/>
    <property type="molecule type" value="Genomic_DNA"/>
</dbReference>
<comment type="caution">
    <text evidence="5">The sequence shown here is derived from an EMBL/GenBank/DDBJ whole genome shotgun (WGS) entry which is preliminary data.</text>
</comment>
<accession>A0A431VN91</accession>
<evidence type="ECO:0000259" key="4">
    <source>
        <dbReference type="Pfam" id="PF04355"/>
    </source>
</evidence>
<evidence type="ECO:0000256" key="2">
    <source>
        <dbReference type="ARBA" id="ARBA00023136"/>
    </source>
</evidence>
<dbReference type="GO" id="GO:1990063">
    <property type="term" value="C:Bam protein complex"/>
    <property type="evidence" value="ECO:0007669"/>
    <property type="project" value="TreeGrafter"/>
</dbReference>
<sequence>MPRRRSVTAGHHSLSTMTISIPSALRAVALLGAVILPGLAVSGCTPITAQRGNLTDPERVAELQPGQSRRDDVAAVLGTPTSVGTFDPNVWYYIGQKTEKTAFFEPEIVERRVLIVRFDQAGVVREIKKLDETNGQNIEMVDRTTPTAGREMTFLEQMIGNVGRFSAKDSKSKGPGR</sequence>
<dbReference type="Proteomes" id="UP000277007">
    <property type="component" value="Unassembled WGS sequence"/>
</dbReference>
<keyword evidence="6" id="KW-1185">Reference proteome</keyword>
<dbReference type="InterPro" id="IPR026592">
    <property type="entry name" value="BamE"/>
</dbReference>
<evidence type="ECO:0000313" key="5">
    <source>
        <dbReference type="EMBL" id="RTR24232.1"/>
    </source>
</evidence>